<dbReference type="EMBL" id="JBHUON010000002">
    <property type="protein sequence ID" value="MFD2863569.1"/>
    <property type="molecule type" value="Genomic_DNA"/>
</dbReference>
<evidence type="ECO:0000256" key="1">
    <source>
        <dbReference type="SAM" id="Phobius"/>
    </source>
</evidence>
<keyword evidence="4" id="KW-1185">Reference proteome</keyword>
<evidence type="ECO:0000313" key="4">
    <source>
        <dbReference type="Proteomes" id="UP001597601"/>
    </source>
</evidence>
<dbReference type="InterPro" id="IPR037066">
    <property type="entry name" value="Plug_dom_sf"/>
</dbReference>
<accession>A0ABW5XK33</accession>
<dbReference type="SUPFAM" id="SSF56935">
    <property type="entry name" value="Porins"/>
    <property type="match status" value="1"/>
</dbReference>
<feature type="transmembrane region" description="Helical" evidence="1">
    <location>
        <begin position="75"/>
        <end position="97"/>
    </location>
</feature>
<dbReference type="InterPro" id="IPR008969">
    <property type="entry name" value="CarboxyPept-like_regulatory"/>
</dbReference>
<dbReference type="Gene3D" id="2.170.130.10">
    <property type="entry name" value="TonB-dependent receptor, plug domain"/>
    <property type="match status" value="1"/>
</dbReference>
<keyword evidence="1" id="KW-0812">Transmembrane</keyword>
<sequence length="597" mass="65251">MGAKKKDILQIDKYLKGQLDAKAMHDMERRAQDDLFLMDALEGFEKVGADQQANLADLETRLANRVAKKETRSILLWRVLPMAACLLLMLGGGYWFLNRQPNKIQYATNVGVDSASITRNTPSPVKDSNTNIANSLILEQEQRIPAKPKADKVQYLAKHNAVKETRTVDNPLNDMESIGIDSNGAIKQQGLTVTKARINGKNYSGGGVKDAIKNLPPEVIDRIQTIDDYAYNTKPKSSLGVYGSKAPVVGLKPTYKKGAFGSIANPPLLGPSQLPPGKVVITGTILDAANKEPLTGATIAINGKGLTQADINGKYTVTVDTNATLSYQFVSYKELSVKLKPGQTIANANLATDTKAMNEVVIRGYVKRDRDQTTGSSYIITGKEVQDNPVGNVDQLLQGKVAGLNIQNNTGAPGMRGSVNIRGLATPYAVTDPTKQPYFVNARVFNDALKPVNAINLSLGGKYITKADGKGVYQLLCIGPVVLSVSVPGYVTQHIMIHNADTATIVLKKSKVYDCNENPEFKTQFDQNIDIAEKFTSGYLKKVTDAEFIEAIKFIDRRTKVSIGTRKSARYKDLDAFMVDKAKWLNWYEAKKCKGLN</sequence>
<gene>
    <name evidence="3" type="ORF">ACFSYC_02610</name>
</gene>
<proteinExistence type="predicted"/>
<reference evidence="4" key="1">
    <citation type="journal article" date="2019" name="Int. J. Syst. Evol. Microbiol.">
        <title>The Global Catalogue of Microorganisms (GCM) 10K type strain sequencing project: providing services to taxonomists for standard genome sequencing and annotation.</title>
        <authorList>
            <consortium name="The Broad Institute Genomics Platform"/>
            <consortium name="The Broad Institute Genome Sequencing Center for Infectious Disease"/>
            <person name="Wu L."/>
            <person name="Ma J."/>
        </authorList>
    </citation>
    <scope>NUCLEOTIDE SEQUENCE [LARGE SCALE GENOMIC DNA]</scope>
    <source>
        <strain evidence="4">KCTC 52232</strain>
    </source>
</reference>
<evidence type="ECO:0000259" key="2">
    <source>
        <dbReference type="Pfam" id="PF07715"/>
    </source>
</evidence>
<dbReference type="Pfam" id="PF13715">
    <property type="entry name" value="CarbopepD_reg_2"/>
    <property type="match status" value="1"/>
</dbReference>
<protein>
    <submittedName>
        <fullName evidence="3">Carboxypeptidase-like regulatory domain-containing protein</fullName>
    </submittedName>
</protein>
<keyword evidence="1" id="KW-1133">Transmembrane helix</keyword>
<dbReference type="SUPFAM" id="SSF49464">
    <property type="entry name" value="Carboxypeptidase regulatory domain-like"/>
    <property type="match status" value="1"/>
</dbReference>
<feature type="domain" description="TonB-dependent receptor plug" evidence="2">
    <location>
        <begin position="371"/>
        <end position="426"/>
    </location>
</feature>
<keyword evidence="1" id="KW-0472">Membrane</keyword>
<dbReference type="Proteomes" id="UP001597601">
    <property type="component" value="Unassembled WGS sequence"/>
</dbReference>
<comment type="caution">
    <text evidence="3">The sequence shown here is derived from an EMBL/GenBank/DDBJ whole genome shotgun (WGS) entry which is preliminary data.</text>
</comment>
<dbReference type="Pfam" id="PF07715">
    <property type="entry name" value="Plug"/>
    <property type="match status" value="1"/>
</dbReference>
<dbReference type="InterPro" id="IPR012910">
    <property type="entry name" value="Plug_dom"/>
</dbReference>
<dbReference type="RefSeq" id="WP_377123220.1">
    <property type="nucleotide sequence ID" value="NZ_JBHUON010000002.1"/>
</dbReference>
<organism evidence="3 4">
    <name type="scientific">Mucilaginibacter antarcticus</name>
    <dbReference type="NCBI Taxonomy" id="1855725"/>
    <lineage>
        <taxon>Bacteria</taxon>
        <taxon>Pseudomonadati</taxon>
        <taxon>Bacteroidota</taxon>
        <taxon>Sphingobacteriia</taxon>
        <taxon>Sphingobacteriales</taxon>
        <taxon>Sphingobacteriaceae</taxon>
        <taxon>Mucilaginibacter</taxon>
    </lineage>
</organism>
<evidence type="ECO:0000313" key="3">
    <source>
        <dbReference type="EMBL" id="MFD2863569.1"/>
    </source>
</evidence>
<name>A0ABW5XK33_9SPHI</name>